<comment type="caution">
    <text evidence="7">Lacks conserved residue(s) required for the propagation of feature annotation.</text>
</comment>
<dbReference type="EMBL" id="NVUK01000046">
    <property type="protein sequence ID" value="PCI75493.1"/>
    <property type="molecule type" value="Genomic_DNA"/>
</dbReference>
<keyword evidence="3 7" id="KW-0489">Methyltransferase</keyword>
<comment type="similarity">
    <text evidence="7">Belongs to the class I-like SAM-binding methyltransferase superfamily. TrmB family.</text>
</comment>
<organism evidence="8 9">
    <name type="scientific">Aerophobetes bacterium</name>
    <dbReference type="NCBI Taxonomy" id="2030807"/>
    <lineage>
        <taxon>Bacteria</taxon>
        <taxon>Candidatus Aerophobota</taxon>
    </lineage>
</organism>
<evidence type="ECO:0000313" key="9">
    <source>
        <dbReference type="Proteomes" id="UP000218775"/>
    </source>
</evidence>
<evidence type="ECO:0000256" key="4">
    <source>
        <dbReference type="ARBA" id="ARBA00022679"/>
    </source>
</evidence>
<comment type="function">
    <text evidence="2 7">Catalyzes the formation of N(7)-methylguanine at position 46 (m7G46) in tRNA.</text>
</comment>
<dbReference type="Proteomes" id="UP000218775">
    <property type="component" value="Unassembled WGS sequence"/>
</dbReference>
<dbReference type="Pfam" id="PF02390">
    <property type="entry name" value="Methyltransf_4"/>
    <property type="match status" value="1"/>
</dbReference>
<protein>
    <recommendedName>
        <fullName evidence="7">tRNA (guanine-N(7)-)-methyltransferase</fullName>
        <ecNumber evidence="7">2.1.1.33</ecNumber>
    </recommendedName>
    <alternativeName>
        <fullName evidence="7">tRNA (guanine(46)-N(7))-methyltransferase</fullName>
    </alternativeName>
    <alternativeName>
        <fullName evidence="7">tRNA(m7G46)-methyltransferase</fullName>
    </alternativeName>
</protein>
<evidence type="ECO:0000256" key="3">
    <source>
        <dbReference type="ARBA" id="ARBA00022603"/>
    </source>
</evidence>
<dbReference type="InterPro" id="IPR055361">
    <property type="entry name" value="tRNA_methyltr_TrmB_bact"/>
</dbReference>
<feature type="binding site" evidence="7">
    <location>
        <position position="135"/>
    </location>
    <ligand>
        <name>substrate</name>
    </ligand>
</feature>
<reference evidence="9" key="1">
    <citation type="submission" date="2017-08" db="EMBL/GenBank/DDBJ databases">
        <title>A dynamic microbial community with high functional redundancy inhabits the cold, oxic subseafloor aquifer.</title>
        <authorList>
            <person name="Tully B.J."/>
            <person name="Wheat C.G."/>
            <person name="Glazer B.T."/>
            <person name="Huber J.A."/>
        </authorList>
    </citation>
    <scope>NUCLEOTIDE SEQUENCE [LARGE SCALE GENOMIC DNA]</scope>
</reference>
<evidence type="ECO:0000256" key="7">
    <source>
        <dbReference type="HAMAP-Rule" id="MF_01057"/>
    </source>
</evidence>
<dbReference type="PANTHER" id="PTHR23417:SF14">
    <property type="entry name" value="PENTACOTRIPEPTIDE-REPEAT REGION OF PRORP DOMAIN-CONTAINING PROTEIN"/>
    <property type="match status" value="1"/>
</dbReference>
<proteinExistence type="inferred from homology"/>
<feature type="binding site" evidence="7">
    <location>
        <position position="56"/>
    </location>
    <ligand>
        <name>S-adenosyl-L-methionine</name>
        <dbReference type="ChEBI" id="CHEBI:59789"/>
    </ligand>
</feature>
<comment type="catalytic activity">
    <reaction evidence="1 7">
        <text>guanosine(46) in tRNA + S-adenosyl-L-methionine = N(7)-methylguanosine(46) in tRNA + S-adenosyl-L-homocysteine</text>
        <dbReference type="Rhea" id="RHEA:42708"/>
        <dbReference type="Rhea" id="RHEA-COMP:10188"/>
        <dbReference type="Rhea" id="RHEA-COMP:10189"/>
        <dbReference type="ChEBI" id="CHEBI:57856"/>
        <dbReference type="ChEBI" id="CHEBI:59789"/>
        <dbReference type="ChEBI" id="CHEBI:74269"/>
        <dbReference type="ChEBI" id="CHEBI:74480"/>
        <dbReference type="EC" id="2.1.1.33"/>
    </reaction>
</comment>
<dbReference type="InterPro" id="IPR003358">
    <property type="entry name" value="tRNA_(Gua-N-7)_MeTrfase_Trmb"/>
</dbReference>
<feature type="binding site" evidence="7">
    <location>
        <position position="131"/>
    </location>
    <ligand>
        <name>S-adenosyl-L-methionine</name>
        <dbReference type="ChEBI" id="CHEBI:59789"/>
    </ligand>
</feature>
<keyword evidence="6 7" id="KW-0819">tRNA processing</keyword>
<dbReference type="PANTHER" id="PTHR23417">
    <property type="entry name" value="3-DEOXY-D-MANNO-OCTULOSONIC-ACID TRANSFERASE/TRNA GUANINE-N 7 - -METHYLTRANSFERASE"/>
    <property type="match status" value="1"/>
</dbReference>
<evidence type="ECO:0000313" key="8">
    <source>
        <dbReference type="EMBL" id="PCI75493.1"/>
    </source>
</evidence>
<dbReference type="EC" id="2.1.1.33" evidence="7"/>
<evidence type="ECO:0000256" key="5">
    <source>
        <dbReference type="ARBA" id="ARBA00022691"/>
    </source>
</evidence>
<dbReference type="AlphaFoldDB" id="A0A2A4WYS5"/>
<feature type="binding site" evidence="7">
    <location>
        <position position="108"/>
    </location>
    <ligand>
        <name>S-adenosyl-L-methionine</name>
        <dbReference type="ChEBI" id="CHEBI:59789"/>
    </ligand>
</feature>
<feature type="binding site" evidence="7">
    <location>
        <position position="167"/>
    </location>
    <ligand>
        <name>substrate</name>
    </ligand>
</feature>
<evidence type="ECO:0000256" key="1">
    <source>
        <dbReference type="ARBA" id="ARBA00000142"/>
    </source>
</evidence>
<dbReference type="GO" id="GO:0043527">
    <property type="term" value="C:tRNA methyltransferase complex"/>
    <property type="evidence" value="ECO:0007669"/>
    <property type="project" value="TreeGrafter"/>
</dbReference>
<dbReference type="HAMAP" id="MF_01057">
    <property type="entry name" value="tRNA_methyltr_TrmB"/>
    <property type="match status" value="1"/>
</dbReference>
<name>A0A2A4WYS5_UNCAE</name>
<keyword evidence="4 7" id="KW-0808">Transferase</keyword>
<dbReference type="Gene3D" id="3.40.50.150">
    <property type="entry name" value="Vaccinia Virus protein VP39"/>
    <property type="match status" value="1"/>
</dbReference>
<feature type="binding site" evidence="7">
    <location>
        <position position="81"/>
    </location>
    <ligand>
        <name>S-adenosyl-L-methionine</name>
        <dbReference type="ChEBI" id="CHEBI:59789"/>
    </ligand>
</feature>
<dbReference type="UniPathway" id="UPA00989"/>
<evidence type="ECO:0000256" key="2">
    <source>
        <dbReference type="ARBA" id="ARBA00003015"/>
    </source>
</evidence>
<dbReference type="SUPFAM" id="SSF53335">
    <property type="entry name" value="S-adenosyl-L-methionine-dependent methyltransferases"/>
    <property type="match status" value="1"/>
</dbReference>
<dbReference type="GO" id="GO:0008176">
    <property type="term" value="F:tRNA (guanine(46)-N7)-methyltransferase activity"/>
    <property type="evidence" value="ECO:0007669"/>
    <property type="project" value="UniProtKB-UniRule"/>
</dbReference>
<comment type="caution">
    <text evidence="8">The sequence shown here is derived from an EMBL/GenBank/DDBJ whole genome shotgun (WGS) entry which is preliminary data.</text>
</comment>
<gene>
    <name evidence="7" type="primary">trmB</name>
    <name evidence="8" type="ORF">COB21_05600</name>
</gene>
<keyword evidence="5 7" id="KW-0949">S-adenosyl-L-methionine</keyword>
<sequence>MDDCYLTYPYLDYTKREPKVSQGVFFIPEYYPLADQYENFDFDLSTYLGKKEVVVEFCSGTGDWVVNQAKHNKDVYYIAVERKFKRVCKIAAKRDRLGLNNLFIVCGNAEALIKHFVKKRCIAEVYVNFPDPWPKTRHEKHRLFSKKFVKDLEQVLLSSASLMLVTDDKPFAQHATGELLSGINWGHEELNHENYLDYGDSFFRTLWLSRGRELYFNRFNFLQKQQDLKEEKLAICIDVDLSIPFTISQEQQMQPLPIIWCFDLELESKPTPFVWESYVQNLSVKIESFLAAMDKDCLAKTYGFSLFKGSFKLPMIKQEAQSLNAFKNEESSSALFFSDFDHYSLLLFAKILNEFVPLFSTDKPLFLFFTAIADSLSEVEVMATLSKELFPYFESLLPTPFLSELVYEKNTQSVIKNKIYPSCTWAIVLPNIDQLSPEIVLKLESILSLLKKQKSVVRILSETALNEEWEGIEGIAYLEGSISPMGKRMIKGFELGDGSIMCFDAEKLHF</sequence>
<comment type="pathway">
    <text evidence="7">tRNA modification; N(7)-methylguanine-tRNA biosynthesis.</text>
</comment>
<dbReference type="PROSITE" id="PS51625">
    <property type="entry name" value="SAM_MT_TRMB"/>
    <property type="match status" value="1"/>
</dbReference>
<dbReference type="InterPro" id="IPR029063">
    <property type="entry name" value="SAM-dependent_MTases_sf"/>
</dbReference>
<evidence type="ECO:0000256" key="6">
    <source>
        <dbReference type="ARBA" id="ARBA00022694"/>
    </source>
</evidence>
<accession>A0A2A4WYS5</accession>